<protein>
    <submittedName>
        <fullName evidence="3">Glycine/sarcosine/betaine reductase component B alpha/beta subunit</fullName>
    </submittedName>
</protein>
<dbReference type="PIRSF" id="PIRSF011588">
    <property type="entry name" value="Gly_sarc_betain_red_a/b"/>
    <property type="match status" value="1"/>
</dbReference>
<dbReference type="Proteomes" id="UP000003806">
    <property type="component" value="Chromosome"/>
</dbReference>
<dbReference type="Pfam" id="PF09338">
    <property type="entry name" value="Gly_reductase"/>
    <property type="match status" value="1"/>
</dbReference>
<keyword evidence="1" id="KW-0704">Schiff base</keyword>
<feature type="active site" description="Schiff-base intermediate with substrate; via pyruvic acid" evidence="1">
    <location>
        <position position="244"/>
    </location>
</feature>
<feature type="modified residue" description="Pyruvic acid (Cys)" evidence="2">
    <location>
        <position position="244"/>
    </location>
</feature>
<dbReference type="OrthoDB" id="583at2"/>
<dbReference type="eggNOG" id="ENOG502Z7RC">
    <property type="taxonomic scope" value="Bacteria"/>
</dbReference>
<evidence type="ECO:0000313" key="4">
    <source>
        <dbReference type="Proteomes" id="UP000003806"/>
    </source>
</evidence>
<evidence type="ECO:0000313" key="3">
    <source>
        <dbReference type="EMBL" id="EHM13269.1"/>
    </source>
</evidence>
<reference evidence="3 4" key="1">
    <citation type="submission" date="2011-11" db="EMBL/GenBank/DDBJ databases">
        <title>The Noncontiguous Finished genome of Jonquetella anthropi DSM 22815.</title>
        <authorList>
            <consortium name="US DOE Joint Genome Institute (JGI-PGF)"/>
            <person name="Lucas S."/>
            <person name="Copeland A."/>
            <person name="Lapidus A."/>
            <person name="Glavina del Rio T."/>
            <person name="Dalin E."/>
            <person name="Tice H."/>
            <person name="Bruce D."/>
            <person name="Goodwin L."/>
            <person name="Pitluck S."/>
            <person name="Peters L."/>
            <person name="Mikhailova N."/>
            <person name="Held B."/>
            <person name="Kyrpides N."/>
            <person name="Mavromatis K."/>
            <person name="Ivanova N."/>
            <person name="Markowitz V."/>
            <person name="Cheng J.-F."/>
            <person name="Hugenholtz P."/>
            <person name="Woyke T."/>
            <person name="Wu D."/>
            <person name="Gronow S."/>
            <person name="Wellnitz S."/>
            <person name="Brambilla E."/>
            <person name="Klenk H.-P."/>
            <person name="Eisen J.A."/>
        </authorList>
    </citation>
    <scope>NUCLEOTIDE SEQUENCE [LARGE SCALE GENOMIC DNA]</scope>
    <source>
        <strain evidence="3 4">DSM 22815</strain>
    </source>
</reference>
<sequence>MKLELHKVRINKVVFGDAFSVKNGTLTICKQALIDNIKDDERLASVDVELAHPGESIRIAPVKDAIEPRCKIEGTNEVFPGWIGDVDTVGEGKTLVLEGAAVLTTGRLIAPQEGIVDMTGPGAPYTPFSQTCNIVMVLNPVENLELHSREESCRLAGLKTATFIAQKIKEAGFAADKVETYESKPYREALAEYPNLPKVAYIYMLQTQGLLHDTYVYGVDVKKVIPTMINATEVMDGAICSGNCVSACDKNSTYVHLNNPIIKSLYEHHGKDLNFIGVVITNENVTLADKKRSSSYAVKLAKTLGADAVVISEEGFGNPDADLVLNCWKSEKAGMKTVLVTDEYAARDGGSQSLADTTPYGNACVTAGNANEPIVLPKLDHVIGDISTVANQAGGFVDTVRPDGSLFCELQIITGATCELGFTKNGAETL</sequence>
<organism evidence="3 4">
    <name type="scientific">Jonquetella anthropi DSM 22815</name>
    <dbReference type="NCBI Taxonomy" id="885272"/>
    <lineage>
        <taxon>Bacteria</taxon>
        <taxon>Thermotogati</taxon>
        <taxon>Synergistota</taxon>
        <taxon>Synergistia</taxon>
        <taxon>Synergistales</taxon>
        <taxon>Dethiosulfovibrionaceae</taxon>
        <taxon>Jonquetella</taxon>
    </lineage>
</organism>
<dbReference type="STRING" id="885272.JonanDRAFT_0896"/>
<dbReference type="EMBL" id="CM001376">
    <property type="protein sequence ID" value="EHM13269.1"/>
    <property type="molecule type" value="Genomic_DNA"/>
</dbReference>
<evidence type="ECO:0000256" key="1">
    <source>
        <dbReference type="PIRSR" id="PIRSR011588-50"/>
    </source>
</evidence>
<dbReference type="InterPro" id="IPR015417">
    <property type="entry name" value="Gly_reductase_pB_sua/b"/>
</dbReference>
<dbReference type="RefSeq" id="WP_008522946.1">
    <property type="nucleotide sequence ID" value="NZ_CM001376.1"/>
</dbReference>
<proteinExistence type="predicted"/>
<accession>H0UKR0</accession>
<keyword evidence="2" id="KW-0670">Pyruvate</keyword>
<dbReference type="AlphaFoldDB" id="H0UKR0"/>
<gene>
    <name evidence="3" type="ORF">JonanDRAFT_0896</name>
</gene>
<dbReference type="HOGENOM" id="CLU_050376_0_0_0"/>
<evidence type="ECO:0000256" key="2">
    <source>
        <dbReference type="PIRSR" id="PIRSR011588-51"/>
    </source>
</evidence>
<name>H0UKR0_9BACT</name>
<dbReference type="GO" id="GO:0050485">
    <property type="term" value="F:oxidoreductase activity, acting on X-H and Y-H to form an X-Y bond, with a disulfide as acceptor"/>
    <property type="evidence" value="ECO:0007669"/>
    <property type="project" value="InterPro"/>
</dbReference>
<keyword evidence="4" id="KW-1185">Reference proteome</keyword>
<dbReference type="InterPro" id="IPR016585">
    <property type="entry name" value="Gly/sarc/bet_Rdtase_B_asu/bsu"/>
</dbReference>